<evidence type="ECO:0000313" key="2">
    <source>
        <dbReference type="EMBL" id="RZS58377.1"/>
    </source>
</evidence>
<proteinExistence type="predicted"/>
<dbReference type="InterPro" id="IPR007712">
    <property type="entry name" value="RelE/ParE_toxin"/>
</dbReference>
<dbReference type="OrthoDB" id="276174at2"/>
<organism evidence="2 3">
    <name type="scientific">Sphaerotilus mobilis</name>
    <dbReference type="NCBI Taxonomy" id="47994"/>
    <lineage>
        <taxon>Bacteria</taxon>
        <taxon>Pseudomonadati</taxon>
        <taxon>Pseudomonadota</taxon>
        <taxon>Betaproteobacteria</taxon>
        <taxon>Burkholderiales</taxon>
        <taxon>Sphaerotilaceae</taxon>
        <taxon>Sphaerotilus</taxon>
    </lineage>
</organism>
<dbReference type="EMBL" id="SGWV01000007">
    <property type="protein sequence ID" value="RZS58377.1"/>
    <property type="molecule type" value="Genomic_DNA"/>
</dbReference>
<dbReference type="InterPro" id="IPR035093">
    <property type="entry name" value="RelE/ParE_toxin_dom_sf"/>
</dbReference>
<protein>
    <submittedName>
        <fullName evidence="2">Toxin ParE1/3/4</fullName>
    </submittedName>
</protein>
<comment type="caution">
    <text evidence="2">The sequence shown here is derived from an EMBL/GenBank/DDBJ whole genome shotgun (WGS) entry which is preliminary data.</text>
</comment>
<dbReference type="RefSeq" id="WP_130480530.1">
    <property type="nucleotide sequence ID" value="NZ_SGWV01000007.1"/>
</dbReference>
<name>A0A4Q7LVK1_9BURK</name>
<dbReference type="Gene3D" id="3.30.2310.20">
    <property type="entry name" value="RelE-like"/>
    <property type="match status" value="1"/>
</dbReference>
<evidence type="ECO:0000313" key="3">
    <source>
        <dbReference type="Proteomes" id="UP000293433"/>
    </source>
</evidence>
<dbReference type="Pfam" id="PF05016">
    <property type="entry name" value="ParE_toxin"/>
    <property type="match status" value="1"/>
</dbReference>
<dbReference type="AlphaFoldDB" id="A0A4Q7LVK1"/>
<accession>A0A4Q7LVK1</accession>
<reference evidence="2 3" key="1">
    <citation type="submission" date="2019-02" db="EMBL/GenBank/DDBJ databases">
        <title>Genomic Encyclopedia of Type Strains, Phase IV (KMG-IV): sequencing the most valuable type-strain genomes for metagenomic binning, comparative biology and taxonomic classification.</title>
        <authorList>
            <person name="Goeker M."/>
        </authorList>
    </citation>
    <scope>NUCLEOTIDE SEQUENCE [LARGE SCALE GENOMIC DNA]</scope>
    <source>
        <strain evidence="2 3">DSM 10617</strain>
    </source>
</reference>
<keyword evidence="1" id="KW-1277">Toxin-antitoxin system</keyword>
<dbReference type="Proteomes" id="UP000293433">
    <property type="component" value="Unassembled WGS sequence"/>
</dbReference>
<evidence type="ECO:0000256" key="1">
    <source>
        <dbReference type="ARBA" id="ARBA00022649"/>
    </source>
</evidence>
<sequence length="105" mass="11881">MTVCVWRPRAREDRKAEVRYYRLTAGPDVAERLVRALSTAQQMLLSNPAIGSPRLGQMLGITGLRTWRIEGYPMSYWYVERPGVVDIVRLVGHRLDPSGISVPAE</sequence>
<keyword evidence="3" id="KW-1185">Reference proteome</keyword>
<gene>
    <name evidence="2" type="ORF">EV685_0669</name>
</gene>